<feature type="chain" id="PRO_5046801465" description="Secreted protein" evidence="2">
    <location>
        <begin position="28"/>
        <end position="541"/>
    </location>
</feature>
<feature type="compositionally biased region" description="Basic and acidic residues" evidence="1">
    <location>
        <begin position="511"/>
        <end position="535"/>
    </location>
</feature>
<evidence type="ECO:0000256" key="1">
    <source>
        <dbReference type="SAM" id="MobiDB-lite"/>
    </source>
</evidence>
<feature type="signal peptide" evidence="2">
    <location>
        <begin position="1"/>
        <end position="27"/>
    </location>
</feature>
<feature type="region of interest" description="Disordered" evidence="1">
    <location>
        <begin position="228"/>
        <end position="391"/>
    </location>
</feature>
<keyword evidence="2" id="KW-0732">Signal</keyword>
<sequence length="541" mass="58684">MNIRRRVSGIAAGVALAGTLFTPLAGADTQTESHPETPTTNPDLPIVHTSHGSDHIKANILNPHPVCNSAEDFRTVVYKATDTFAPAGTISTTNQTDKSIKLQQDLSKSQEISVSISGDRTETTGFNLGGEGSKSGLTGSAGISHEIAKKISGSASYSLSWEAGQSIGPYDVPPNHTGEATYGFRVLNMTGTQQYCKPNGTWSTPTFWSALQPIKNEVRVKNYDKLSDSYAPNKNAQTTTDAKNPQVGQEDKDPEKDAEELNSTESNEGDAPKDKVGDEIEGVEDQDLDSDGNSKDNSDVKESEDEGDKESDSKESDKKETEATADDETQKIGEDEDSDSEDSDKVETNQDENAEENQGPDVDSEPADTDEISDAKDRDSESAEDLDLKPYLQTSGMKAEGFAGTVALHVENVGKKRYYGEYPATQFRVDVKTDEGPEKVDRLITPRSSNGAHIRDLGYDYDKGVRSFEVTLSNPVNPGDKARVANLDFGDGLTKEGRIKNYIEVTQTSRLDGDKSKDNDQNVDSHDKTVTDFGKKHSGLF</sequence>
<protein>
    <recommendedName>
        <fullName evidence="5">Secreted protein</fullName>
    </recommendedName>
</protein>
<keyword evidence="4" id="KW-1185">Reference proteome</keyword>
<dbReference type="EMBL" id="CP063189">
    <property type="protein sequence ID" value="WCZ31974.1"/>
    <property type="molecule type" value="Genomic_DNA"/>
</dbReference>
<evidence type="ECO:0000313" key="4">
    <source>
        <dbReference type="Proteomes" id="UP001220064"/>
    </source>
</evidence>
<dbReference type="Proteomes" id="UP001220064">
    <property type="component" value="Chromosome"/>
</dbReference>
<evidence type="ECO:0000313" key="3">
    <source>
        <dbReference type="EMBL" id="WCZ31974.1"/>
    </source>
</evidence>
<feature type="compositionally biased region" description="Basic and acidic residues" evidence="1">
    <location>
        <begin position="292"/>
        <end position="301"/>
    </location>
</feature>
<organism evidence="3 4">
    <name type="scientific">Corynebacterium massiliense DSM 45435</name>
    <dbReference type="NCBI Taxonomy" id="1121364"/>
    <lineage>
        <taxon>Bacteria</taxon>
        <taxon>Bacillati</taxon>
        <taxon>Actinomycetota</taxon>
        <taxon>Actinomycetes</taxon>
        <taxon>Mycobacteriales</taxon>
        <taxon>Corynebacteriaceae</taxon>
        <taxon>Corynebacterium</taxon>
    </lineage>
</organism>
<feature type="compositionally biased region" description="Acidic residues" evidence="1">
    <location>
        <begin position="362"/>
        <end position="372"/>
    </location>
</feature>
<feature type="compositionally biased region" description="Basic and acidic residues" evidence="1">
    <location>
        <begin position="310"/>
        <end position="333"/>
    </location>
</feature>
<reference evidence="3 4" key="1">
    <citation type="submission" date="2020-10" db="EMBL/GenBank/DDBJ databases">
        <title>Complete genome sequence of Corynebacterium massiliense DSM 45435, type strain of Corynebacterium massiliense.</title>
        <authorList>
            <person name="Busche T."/>
            <person name="Kalinowski J."/>
            <person name="Ruckert C."/>
        </authorList>
    </citation>
    <scope>NUCLEOTIDE SEQUENCE [LARGE SCALE GENOMIC DNA]</scope>
    <source>
        <strain evidence="3 4">DSM 45435</strain>
    </source>
</reference>
<dbReference type="RefSeq" id="WP_022862597.1">
    <property type="nucleotide sequence ID" value="NZ_ATVG01000003.1"/>
</dbReference>
<proteinExistence type="predicted"/>
<evidence type="ECO:0008006" key="5">
    <source>
        <dbReference type="Google" id="ProtNLM"/>
    </source>
</evidence>
<feature type="compositionally biased region" description="Acidic residues" evidence="1">
    <location>
        <begin position="279"/>
        <end position="290"/>
    </location>
</feature>
<gene>
    <name evidence="3" type="ORF">CMASS_02575</name>
</gene>
<accession>A0ABY7U5Z2</accession>
<name>A0ABY7U5Z2_9CORY</name>
<evidence type="ECO:0000256" key="2">
    <source>
        <dbReference type="SAM" id="SignalP"/>
    </source>
</evidence>
<feature type="region of interest" description="Disordered" evidence="1">
    <location>
        <begin position="511"/>
        <end position="541"/>
    </location>
</feature>
<feature type="compositionally biased region" description="Polar residues" evidence="1">
    <location>
        <begin position="230"/>
        <end position="247"/>
    </location>
</feature>